<protein>
    <submittedName>
        <fullName evidence="2">Uncharacterized protein</fullName>
    </submittedName>
</protein>
<evidence type="ECO:0000256" key="1">
    <source>
        <dbReference type="SAM" id="Phobius"/>
    </source>
</evidence>
<name>A0A6C0HVX7_9ZZZZ</name>
<keyword evidence="1" id="KW-0472">Membrane</keyword>
<dbReference type="AlphaFoldDB" id="A0A6C0HVX7"/>
<evidence type="ECO:0000313" key="2">
    <source>
        <dbReference type="EMBL" id="QHT84881.1"/>
    </source>
</evidence>
<keyword evidence="1" id="KW-1133">Transmembrane helix</keyword>
<accession>A0A6C0HVX7</accession>
<feature type="transmembrane region" description="Helical" evidence="1">
    <location>
        <begin position="58"/>
        <end position="77"/>
    </location>
</feature>
<dbReference type="EMBL" id="MN740028">
    <property type="protein sequence ID" value="QHT84881.1"/>
    <property type="molecule type" value="Genomic_DNA"/>
</dbReference>
<organism evidence="2">
    <name type="scientific">viral metagenome</name>
    <dbReference type="NCBI Taxonomy" id="1070528"/>
    <lineage>
        <taxon>unclassified sequences</taxon>
        <taxon>metagenomes</taxon>
        <taxon>organismal metagenomes</taxon>
    </lineage>
</organism>
<proteinExistence type="predicted"/>
<keyword evidence="1" id="KW-0812">Transmembrane</keyword>
<reference evidence="2" key="1">
    <citation type="journal article" date="2020" name="Nature">
        <title>Giant virus diversity and host interactions through global metagenomics.</title>
        <authorList>
            <person name="Schulz F."/>
            <person name="Roux S."/>
            <person name="Paez-Espino D."/>
            <person name="Jungbluth S."/>
            <person name="Walsh D.A."/>
            <person name="Denef V.J."/>
            <person name="McMahon K.D."/>
            <person name="Konstantinidis K.T."/>
            <person name="Eloe-Fadrosh E.A."/>
            <person name="Kyrpides N.C."/>
            <person name="Woyke T."/>
        </authorList>
    </citation>
    <scope>NUCLEOTIDE SEQUENCE</scope>
    <source>
        <strain evidence="2">GVMAG-M-3300023184-178</strain>
    </source>
</reference>
<sequence>MNSAAIGSTDSFSNNMKIGTSPFAFSSPSSSFFSSSNSNSSFTESWATWFSEISWKTWVIVFLVLALLGFNIFYYLASGTQTISNFLAPYIAYFSALFGQTLGSTTKQVVNTSATGTKAAADITAGTIDTTIDTAGAIIQGTTNSVSTQSAQSVSTTMPPVDALQQNTLNNALDSAYSQQQQQQQFGGGYAADDSYSSIQSGNKSGWCYIGEERGIRSCAEVGPNDQCMSGDIFPTSEVCVNPNLRP</sequence>